<sequence>MLSDAPDAMSVVNGLRPRNGPMFRAGRGFNGPGRTQELRGEPLVRSHRIRLLRSGASERALRGNIPEGPAIGVGCGCPDDFLTW</sequence>
<organism evidence="2 3">
    <name type="scientific">Streptomyces albospinus</name>
    <dbReference type="NCBI Taxonomy" id="285515"/>
    <lineage>
        <taxon>Bacteria</taxon>
        <taxon>Bacillati</taxon>
        <taxon>Actinomycetota</taxon>
        <taxon>Actinomycetes</taxon>
        <taxon>Kitasatosporales</taxon>
        <taxon>Streptomycetaceae</taxon>
        <taxon>Streptomyces</taxon>
    </lineage>
</organism>
<reference evidence="3" key="1">
    <citation type="journal article" date="2019" name="Int. J. Syst. Evol. Microbiol.">
        <title>The Global Catalogue of Microorganisms (GCM) 10K type strain sequencing project: providing services to taxonomists for standard genome sequencing and annotation.</title>
        <authorList>
            <consortium name="The Broad Institute Genomics Platform"/>
            <consortium name="The Broad Institute Genome Sequencing Center for Infectious Disease"/>
            <person name="Wu L."/>
            <person name="Ma J."/>
        </authorList>
    </citation>
    <scope>NUCLEOTIDE SEQUENCE [LARGE SCALE GENOMIC DNA]</scope>
    <source>
        <strain evidence="3">JCM 3399</strain>
    </source>
</reference>
<comment type="caution">
    <text evidence="2">The sequence shown here is derived from an EMBL/GenBank/DDBJ whole genome shotgun (WGS) entry which is preliminary data.</text>
</comment>
<protein>
    <submittedName>
        <fullName evidence="2">Uncharacterized protein</fullName>
    </submittedName>
</protein>
<feature type="region of interest" description="Disordered" evidence="1">
    <location>
        <begin position="1"/>
        <end position="38"/>
    </location>
</feature>
<evidence type="ECO:0000313" key="2">
    <source>
        <dbReference type="EMBL" id="GGU51431.1"/>
    </source>
</evidence>
<evidence type="ECO:0000313" key="3">
    <source>
        <dbReference type="Proteomes" id="UP000654471"/>
    </source>
</evidence>
<dbReference type="Proteomes" id="UP000654471">
    <property type="component" value="Unassembled WGS sequence"/>
</dbReference>
<proteinExistence type="predicted"/>
<keyword evidence="3" id="KW-1185">Reference proteome</keyword>
<gene>
    <name evidence="2" type="ORF">GCM10010211_15130</name>
</gene>
<name>A0ABQ2UWF3_9ACTN</name>
<dbReference type="EMBL" id="BMRP01000003">
    <property type="protein sequence ID" value="GGU51431.1"/>
    <property type="molecule type" value="Genomic_DNA"/>
</dbReference>
<accession>A0ABQ2UWF3</accession>
<evidence type="ECO:0000256" key="1">
    <source>
        <dbReference type="SAM" id="MobiDB-lite"/>
    </source>
</evidence>